<keyword evidence="4 5" id="KW-0472">Membrane</keyword>
<feature type="domain" description="Amino acid transporter transmembrane" evidence="6">
    <location>
        <begin position="61"/>
        <end position="418"/>
    </location>
</feature>
<comment type="subcellular location">
    <subcellularLocation>
        <location evidence="1">Membrane</location>
        <topology evidence="1">Multi-pass membrane protein</topology>
    </subcellularLocation>
</comment>
<accession>A0A1J4J1Z5</accession>
<evidence type="ECO:0000256" key="4">
    <source>
        <dbReference type="ARBA" id="ARBA00023136"/>
    </source>
</evidence>
<feature type="transmembrane region" description="Helical" evidence="5">
    <location>
        <begin position="34"/>
        <end position="55"/>
    </location>
</feature>
<feature type="transmembrane region" description="Helical" evidence="5">
    <location>
        <begin position="400"/>
        <end position="421"/>
    </location>
</feature>
<dbReference type="EMBL" id="MLAK01001404">
    <property type="protein sequence ID" value="OHS93394.1"/>
    <property type="molecule type" value="Genomic_DNA"/>
</dbReference>
<reference evidence="7" key="1">
    <citation type="submission" date="2016-10" db="EMBL/GenBank/DDBJ databases">
        <authorList>
            <person name="Benchimol M."/>
            <person name="Almeida L.G."/>
            <person name="Vasconcelos A.T."/>
            <person name="Perreira-Neves A."/>
            <person name="Rosa I.A."/>
            <person name="Tasca T."/>
            <person name="Bogo M.R."/>
            <person name="de Souza W."/>
        </authorList>
    </citation>
    <scope>NUCLEOTIDE SEQUENCE [LARGE SCALE GENOMIC DNA]</scope>
    <source>
        <strain evidence="7">K</strain>
    </source>
</reference>
<keyword evidence="3 5" id="KW-1133">Transmembrane helix</keyword>
<dbReference type="GeneID" id="94830946"/>
<sequence>MIGGDIIIKDFKKQRLKSNGDVVLFHNTKETKSVSFFLVLNLMCKAGIATNPYLVGEAFFAGTIQTVIYVVCLLLLNELSFFLFIKSWIYGRAYSYDSICTELFGPHFSWLVLLGVIIIYLTFVIWTEYEIYAYLGEFILSLWPNAPSILNNQWFITYILTFVVVFPTLFVKKLSSFAYMALASNIFHVIVLALLITYYFKYIYNVPGAFQNEIIYFSSNPSSSFTCISILNNALFYQPVLATLIKDLDNPTRKRTMKLTWLTSIISVSFHFIGGFFSYICSPINNGDISLIFLNPKAPEIIAGKILVYMISLFSNIFFTNFISHQLAKLIDPVAIDSTIPVVFSGIVILLLSIGLNFVNEMITTITDYIANVACIILVFVLPPLYYLKQYGFSDKLWGAASVVLMAIGIPVGLLTLYYGLDDF</sequence>
<evidence type="ECO:0000256" key="1">
    <source>
        <dbReference type="ARBA" id="ARBA00004141"/>
    </source>
</evidence>
<dbReference type="GO" id="GO:0015179">
    <property type="term" value="F:L-amino acid transmembrane transporter activity"/>
    <property type="evidence" value="ECO:0007669"/>
    <property type="project" value="TreeGrafter"/>
</dbReference>
<dbReference type="RefSeq" id="XP_068346531.1">
    <property type="nucleotide sequence ID" value="XM_068496242.1"/>
</dbReference>
<evidence type="ECO:0000256" key="3">
    <source>
        <dbReference type="ARBA" id="ARBA00022989"/>
    </source>
</evidence>
<dbReference type="InterPro" id="IPR013057">
    <property type="entry name" value="AA_transpt_TM"/>
</dbReference>
<gene>
    <name evidence="7" type="ORF">TRFO_11798</name>
</gene>
<name>A0A1J4J1Z5_9EUKA</name>
<evidence type="ECO:0000313" key="7">
    <source>
        <dbReference type="EMBL" id="OHS93394.1"/>
    </source>
</evidence>
<organism evidence="7 8">
    <name type="scientific">Tritrichomonas foetus</name>
    <dbReference type="NCBI Taxonomy" id="1144522"/>
    <lineage>
        <taxon>Eukaryota</taxon>
        <taxon>Metamonada</taxon>
        <taxon>Parabasalia</taxon>
        <taxon>Tritrichomonadida</taxon>
        <taxon>Tritrichomonadidae</taxon>
        <taxon>Tritrichomonas</taxon>
    </lineage>
</organism>
<feature type="transmembrane region" description="Helical" evidence="5">
    <location>
        <begin position="110"/>
        <end position="129"/>
    </location>
</feature>
<evidence type="ECO:0000259" key="6">
    <source>
        <dbReference type="Pfam" id="PF01490"/>
    </source>
</evidence>
<dbReference type="Pfam" id="PF01490">
    <property type="entry name" value="Aa_trans"/>
    <property type="match status" value="1"/>
</dbReference>
<keyword evidence="8" id="KW-1185">Reference proteome</keyword>
<feature type="transmembrane region" description="Helical" evidence="5">
    <location>
        <begin position="334"/>
        <end position="357"/>
    </location>
</feature>
<comment type="caution">
    <text evidence="7">The sequence shown here is derived from an EMBL/GenBank/DDBJ whole genome shotgun (WGS) entry which is preliminary data.</text>
</comment>
<dbReference type="PANTHER" id="PTHR22950">
    <property type="entry name" value="AMINO ACID TRANSPORTER"/>
    <property type="match status" value="1"/>
</dbReference>
<proteinExistence type="predicted"/>
<feature type="transmembrane region" description="Helical" evidence="5">
    <location>
        <begin position="301"/>
        <end position="322"/>
    </location>
</feature>
<dbReference type="PANTHER" id="PTHR22950:SF349">
    <property type="entry name" value="AMINO ACID TRANSPORTER TRANSMEMBRANE DOMAIN-CONTAINING PROTEIN"/>
    <property type="match status" value="1"/>
</dbReference>
<feature type="transmembrane region" description="Helical" evidence="5">
    <location>
        <begin position="67"/>
        <end position="89"/>
    </location>
</feature>
<keyword evidence="2 5" id="KW-0812">Transmembrane</keyword>
<dbReference type="AlphaFoldDB" id="A0A1J4J1Z5"/>
<dbReference type="VEuPathDB" id="TrichDB:TRFO_11798"/>
<dbReference type="GO" id="GO:0005774">
    <property type="term" value="C:vacuolar membrane"/>
    <property type="evidence" value="ECO:0007669"/>
    <property type="project" value="TreeGrafter"/>
</dbReference>
<evidence type="ECO:0000256" key="5">
    <source>
        <dbReference type="SAM" id="Phobius"/>
    </source>
</evidence>
<evidence type="ECO:0000313" key="8">
    <source>
        <dbReference type="Proteomes" id="UP000179807"/>
    </source>
</evidence>
<feature type="transmembrane region" description="Helical" evidence="5">
    <location>
        <begin position="369"/>
        <end position="388"/>
    </location>
</feature>
<dbReference type="Proteomes" id="UP000179807">
    <property type="component" value="Unassembled WGS sequence"/>
</dbReference>
<feature type="transmembrane region" description="Helical" evidence="5">
    <location>
        <begin position="177"/>
        <end position="200"/>
    </location>
</feature>
<protein>
    <submittedName>
        <fullName evidence="7">Transmembrane amino acid transporter protein</fullName>
    </submittedName>
</protein>
<feature type="transmembrane region" description="Helical" evidence="5">
    <location>
        <begin position="259"/>
        <end position="281"/>
    </location>
</feature>
<feature type="transmembrane region" description="Helical" evidence="5">
    <location>
        <begin position="149"/>
        <end position="170"/>
    </location>
</feature>
<evidence type="ECO:0000256" key="2">
    <source>
        <dbReference type="ARBA" id="ARBA00022692"/>
    </source>
</evidence>